<dbReference type="SMART" id="SM00217">
    <property type="entry name" value="WAP"/>
    <property type="match status" value="1"/>
</dbReference>
<reference evidence="3" key="2">
    <citation type="submission" date="2025-09" db="UniProtKB">
        <authorList>
            <consortium name="Ensembl"/>
        </authorList>
    </citation>
    <scope>IDENTIFICATION</scope>
    <source>
        <strain evidence="3">Glennie</strain>
    </source>
</reference>
<accession>F7AIZ7</accession>
<keyword evidence="4" id="KW-1185">Reference proteome</keyword>
<dbReference type="Gene3D" id="4.10.75.10">
    <property type="entry name" value="Elafin-like"/>
    <property type="match status" value="1"/>
</dbReference>
<dbReference type="HOGENOM" id="CLU_149429_0_0_1"/>
<dbReference type="SUPFAM" id="SSF57256">
    <property type="entry name" value="Elafin-like"/>
    <property type="match status" value="1"/>
</dbReference>
<proteinExistence type="predicted"/>
<dbReference type="InterPro" id="IPR036645">
    <property type="entry name" value="Elafin-like_sf"/>
</dbReference>
<dbReference type="Bgee" id="ENSOANG00000002415">
    <property type="expression patterns" value="Expressed in endometrium and 5 other cell types or tissues"/>
</dbReference>
<dbReference type="GO" id="GO:0005576">
    <property type="term" value="C:extracellular region"/>
    <property type="evidence" value="ECO:0007669"/>
    <property type="project" value="InterPro"/>
</dbReference>
<evidence type="ECO:0000313" key="3">
    <source>
        <dbReference type="Ensembl" id="ENSOANP00000003828.2"/>
    </source>
</evidence>
<reference evidence="3" key="1">
    <citation type="submission" date="2025-08" db="UniProtKB">
        <authorList>
            <consortium name="Ensembl"/>
        </authorList>
    </citation>
    <scope>IDENTIFICATION</scope>
    <source>
        <strain evidence="3">Glennie</strain>
    </source>
</reference>
<dbReference type="AlphaFoldDB" id="F7AIZ7"/>
<evidence type="ECO:0000259" key="2">
    <source>
        <dbReference type="PROSITE" id="PS51390"/>
    </source>
</evidence>
<protein>
    <recommendedName>
        <fullName evidence="2">WAP domain-containing protein</fullName>
    </recommendedName>
</protein>
<dbReference type="Pfam" id="PF00095">
    <property type="entry name" value="WAP"/>
    <property type="match status" value="1"/>
</dbReference>
<dbReference type="eggNOG" id="ENOG502S99V">
    <property type="taxonomic scope" value="Eukaryota"/>
</dbReference>
<organism evidence="3 4">
    <name type="scientific">Ornithorhynchus anatinus</name>
    <name type="common">Duckbill platypus</name>
    <dbReference type="NCBI Taxonomy" id="9258"/>
    <lineage>
        <taxon>Eukaryota</taxon>
        <taxon>Metazoa</taxon>
        <taxon>Chordata</taxon>
        <taxon>Craniata</taxon>
        <taxon>Vertebrata</taxon>
        <taxon>Euteleostomi</taxon>
        <taxon>Mammalia</taxon>
        <taxon>Monotremata</taxon>
        <taxon>Ornithorhynchidae</taxon>
        <taxon>Ornithorhynchus</taxon>
    </lineage>
</organism>
<dbReference type="Ensembl" id="ENSOANT00000003829.2">
    <property type="protein sequence ID" value="ENSOANP00000003828.2"/>
    <property type="gene ID" value="ENSOANG00000002415.2"/>
</dbReference>
<name>F7AIZ7_ORNAN</name>
<evidence type="ECO:0000256" key="1">
    <source>
        <dbReference type="SAM" id="MobiDB-lite"/>
    </source>
</evidence>
<feature type="region of interest" description="Disordered" evidence="1">
    <location>
        <begin position="1"/>
        <end position="23"/>
    </location>
</feature>
<dbReference type="Proteomes" id="UP000002279">
    <property type="component" value="Unplaced"/>
</dbReference>
<dbReference type="PRINTS" id="PR00003">
    <property type="entry name" value="4DISULPHCORE"/>
</dbReference>
<dbReference type="GO" id="GO:0030414">
    <property type="term" value="F:peptidase inhibitor activity"/>
    <property type="evidence" value="ECO:0007669"/>
    <property type="project" value="InterPro"/>
</dbReference>
<dbReference type="PROSITE" id="PS51390">
    <property type="entry name" value="WAP"/>
    <property type="match status" value="1"/>
</dbReference>
<evidence type="ECO:0000313" key="4">
    <source>
        <dbReference type="Proteomes" id="UP000002279"/>
    </source>
</evidence>
<dbReference type="InterPro" id="IPR008197">
    <property type="entry name" value="WAP_dom"/>
</dbReference>
<feature type="domain" description="WAP" evidence="2">
    <location>
        <begin position="17"/>
        <end position="66"/>
    </location>
</feature>
<dbReference type="MEROPS" id="I17.003"/>
<dbReference type="InParanoid" id="F7AIZ7"/>
<sequence length="81" mass="8863">DWPEATRPTSEAGLVPSSGRPGRCPPQAAAIRCVRPEPDQCRSDDDCLDLKRCCYRRCGLKCVEPEGDNGSDTFPQGSRPK</sequence>